<keyword evidence="5" id="KW-0418">Kinase</keyword>
<accession>I9KFB1</accession>
<feature type="domain" description="Response regulatory" evidence="11">
    <location>
        <begin position="785"/>
        <end position="898"/>
    </location>
</feature>
<proteinExistence type="predicted"/>
<dbReference type="FunFam" id="3.30.565.10:FF:000006">
    <property type="entry name" value="Sensor histidine kinase WalK"/>
    <property type="match status" value="1"/>
</dbReference>
<dbReference type="InterPro" id="IPR036097">
    <property type="entry name" value="HisK_dim/P_sf"/>
</dbReference>
<dbReference type="CDD" id="cd00082">
    <property type="entry name" value="HisKA"/>
    <property type="match status" value="1"/>
</dbReference>
<dbReference type="CDD" id="cd17546">
    <property type="entry name" value="REC_hyHK_CKI1_RcsC-like"/>
    <property type="match status" value="1"/>
</dbReference>
<evidence type="ECO:0000256" key="8">
    <source>
        <dbReference type="PROSITE-ProRule" id="PRU00169"/>
    </source>
</evidence>
<gene>
    <name evidence="12" type="ORF">HMPREF1080_02123</name>
</gene>
<dbReference type="InterPro" id="IPR050736">
    <property type="entry name" value="Sensor_HK_Regulatory"/>
</dbReference>
<dbReference type="Gene3D" id="1.10.287.130">
    <property type="match status" value="1"/>
</dbReference>
<dbReference type="PATRIC" id="fig|997881.3.peg.2217"/>
<dbReference type="EC" id="2.7.13.3" evidence="2"/>
<evidence type="ECO:0000256" key="4">
    <source>
        <dbReference type="ARBA" id="ARBA00022679"/>
    </source>
</evidence>
<feature type="compositionally biased region" description="Basic and acidic residues" evidence="9">
    <location>
        <begin position="755"/>
        <end position="775"/>
    </location>
</feature>
<dbReference type="AlphaFoldDB" id="I9KFB1"/>
<dbReference type="CDD" id="cd00130">
    <property type="entry name" value="PAS"/>
    <property type="match status" value="1"/>
</dbReference>
<dbReference type="InterPro" id="IPR003594">
    <property type="entry name" value="HATPase_dom"/>
</dbReference>
<evidence type="ECO:0000256" key="6">
    <source>
        <dbReference type="ARBA" id="ARBA00023012"/>
    </source>
</evidence>
<dbReference type="GO" id="GO:0000155">
    <property type="term" value="F:phosphorelay sensor kinase activity"/>
    <property type="evidence" value="ECO:0007669"/>
    <property type="project" value="InterPro"/>
</dbReference>
<evidence type="ECO:0000256" key="2">
    <source>
        <dbReference type="ARBA" id="ARBA00012438"/>
    </source>
</evidence>
<reference evidence="12 13" key="1">
    <citation type="submission" date="2012-02" db="EMBL/GenBank/DDBJ databases">
        <title>The Genome Sequence of Bacteroides fragilis CL05T12C13.</title>
        <authorList>
            <consortium name="The Broad Institute Genome Sequencing Platform"/>
            <person name="Earl A."/>
            <person name="Ward D."/>
            <person name="Feldgarden M."/>
            <person name="Gevers D."/>
            <person name="Zitomersky N.L."/>
            <person name="Coyne M.J."/>
            <person name="Comstock L.E."/>
            <person name="Young S.K."/>
            <person name="Zeng Q."/>
            <person name="Gargeya S."/>
            <person name="Fitzgerald M."/>
            <person name="Haas B."/>
            <person name="Abouelleil A."/>
            <person name="Alvarado L."/>
            <person name="Arachchi H.M."/>
            <person name="Berlin A."/>
            <person name="Chapman S.B."/>
            <person name="Gearin G."/>
            <person name="Goldberg J."/>
            <person name="Griggs A."/>
            <person name="Gujja S."/>
            <person name="Hansen M."/>
            <person name="Heiman D."/>
            <person name="Howarth C."/>
            <person name="Larimer J."/>
            <person name="Lui A."/>
            <person name="MacDonald P.J.P."/>
            <person name="McCowen C."/>
            <person name="Montmayeur A."/>
            <person name="Murphy C."/>
            <person name="Neiman D."/>
            <person name="Pearson M."/>
            <person name="Priest M."/>
            <person name="Roberts A."/>
            <person name="Saif S."/>
            <person name="Shea T."/>
            <person name="Sisk P."/>
            <person name="Stolte C."/>
            <person name="Sykes S."/>
            <person name="Wortman J."/>
            <person name="Nusbaum C."/>
            <person name="Birren B."/>
        </authorList>
    </citation>
    <scope>NUCLEOTIDE SEQUENCE [LARGE SCALE GENOMIC DNA]</scope>
    <source>
        <strain evidence="12 13">CL05T12C13</strain>
    </source>
</reference>
<dbReference type="SMART" id="SM00448">
    <property type="entry name" value="REC"/>
    <property type="match status" value="1"/>
</dbReference>
<dbReference type="SMART" id="SM00387">
    <property type="entry name" value="HATPase_c"/>
    <property type="match status" value="1"/>
</dbReference>
<dbReference type="InterPro" id="IPR003661">
    <property type="entry name" value="HisK_dim/P_dom"/>
</dbReference>
<evidence type="ECO:0000256" key="1">
    <source>
        <dbReference type="ARBA" id="ARBA00000085"/>
    </source>
</evidence>
<dbReference type="Pfam" id="PF00512">
    <property type="entry name" value="HisKA"/>
    <property type="match status" value="1"/>
</dbReference>
<dbReference type="Pfam" id="PF02518">
    <property type="entry name" value="HATPase_c"/>
    <property type="match status" value="1"/>
</dbReference>
<dbReference type="SUPFAM" id="SSF52172">
    <property type="entry name" value="CheY-like"/>
    <property type="match status" value="1"/>
</dbReference>
<dbReference type="Gene3D" id="3.40.50.2300">
    <property type="match status" value="1"/>
</dbReference>
<feature type="domain" description="Histidine kinase" evidence="10">
    <location>
        <begin position="518"/>
        <end position="728"/>
    </location>
</feature>
<evidence type="ECO:0000259" key="11">
    <source>
        <dbReference type="PROSITE" id="PS50110"/>
    </source>
</evidence>
<dbReference type="PROSITE" id="PS50109">
    <property type="entry name" value="HIS_KIN"/>
    <property type="match status" value="1"/>
</dbReference>
<dbReference type="Gene3D" id="3.30.565.10">
    <property type="entry name" value="Histidine kinase-like ATPase, C-terminal domain"/>
    <property type="match status" value="1"/>
</dbReference>
<evidence type="ECO:0000256" key="5">
    <source>
        <dbReference type="ARBA" id="ARBA00022777"/>
    </source>
</evidence>
<evidence type="ECO:0000259" key="10">
    <source>
        <dbReference type="PROSITE" id="PS50109"/>
    </source>
</evidence>
<dbReference type="InterPro" id="IPR005467">
    <property type="entry name" value="His_kinase_dom"/>
</dbReference>
<keyword evidence="7" id="KW-0472">Membrane</keyword>
<sequence>MNRILHDVDNAHKILQLTSDTLILVDKNGTCLDIDPHSDLWFLQEDRLLGKNLFNLLPDHTFQKLLPDFRRVTQQGITVNRNYRLPLEGGETYYFKCIMQPYDGDKVLCQYRDITARSNVKLQLERTNYELKEIQKAAQIGQWKYSSREKTFYYRGYNGIVCTEEERSINFQDYYETILSEDLPAVNTWMEANRRELLKEYIEYRILLEGQVYYMRQQCYLRNEEEDGNIVLEGYIQNITDIQRKRNDINTLTHAINNAKESVYAARRDGTLIFANRQFRLNHRIAEQADLSQIRVFDVVGDMTCIEDWEERYRSIREGQTLNFLAYHPLKHDKNTLAFEGTMYSVTTDDGEETFWSFTHDISERIRYESQIKRFNRIMDTTMENIPAGIVVKDIENDFRYIYRNRESYNRDISSENAIGMNDFDYYPPEMAQQKRKEDMEIAATGKGMHWIMEGKDKNGNLLILDKQKIMVESEDFSPIIVSIEWDITQLELMRRELIESKEKAETSDKLKSAFLANMSHEIRTPLNAIVGFSRIISESDNAEERREYYEIVDANNERLLQLINEILDLSKIESGIVEFTYGPVRLHTLCKEIHDAHVFRCPQGVELRFDSPDEALSIHSDKNRIFQVFSNLIGNAFKFTTEGSVSYGYKQEGERVVFYVKDTGLGIEPEKLGRVFQRFAKLNNFAQGTGLGLSICKTIIERLGGEIAVSSEVGTGTTFTFWLPLENVIQDTETGTNSHLPGEAVGTQPSEVLPAKEDTPRPKEETTEKEEDLRATAAGTEQATILIAEDTDSNFDLLNAILGRKYRLVRARDGMEAVTMYDEVNPDLILMDIKMPNLDGLEATRIIRQLSAEVPIIAQSAYAYEHDRNAAEEAGCNDFISKPIAQEKLKEKIKKWLK</sequence>
<dbReference type="InterPro" id="IPR011006">
    <property type="entry name" value="CheY-like_superfamily"/>
</dbReference>
<keyword evidence="4" id="KW-0808">Transferase</keyword>
<dbReference type="InterPro" id="IPR036890">
    <property type="entry name" value="HATPase_C_sf"/>
</dbReference>
<organism evidence="12 13">
    <name type="scientific">Bacteroides fragilis CL05T12C13</name>
    <dbReference type="NCBI Taxonomy" id="997881"/>
    <lineage>
        <taxon>Bacteria</taxon>
        <taxon>Pseudomonadati</taxon>
        <taxon>Bacteroidota</taxon>
        <taxon>Bacteroidia</taxon>
        <taxon>Bacteroidales</taxon>
        <taxon>Bacteroidaceae</taxon>
        <taxon>Bacteroides</taxon>
    </lineage>
</organism>
<comment type="catalytic activity">
    <reaction evidence="1">
        <text>ATP + protein L-histidine = ADP + protein N-phospho-L-histidine.</text>
        <dbReference type="EC" id="2.7.13.3"/>
    </reaction>
</comment>
<protein>
    <recommendedName>
        <fullName evidence="2">histidine kinase</fullName>
        <ecNumber evidence="2">2.7.13.3</ecNumber>
    </recommendedName>
</protein>
<feature type="modified residue" description="4-aspartylphosphate" evidence="8">
    <location>
        <position position="833"/>
    </location>
</feature>
<keyword evidence="3 8" id="KW-0597">Phosphoprotein</keyword>
<dbReference type="Gene3D" id="3.30.450.20">
    <property type="entry name" value="PAS domain"/>
    <property type="match status" value="3"/>
</dbReference>
<evidence type="ECO:0000313" key="12">
    <source>
        <dbReference type="EMBL" id="EIY98679.1"/>
    </source>
</evidence>
<feature type="region of interest" description="Disordered" evidence="9">
    <location>
        <begin position="734"/>
        <end position="777"/>
    </location>
</feature>
<evidence type="ECO:0000313" key="13">
    <source>
        <dbReference type="Proteomes" id="UP000003917"/>
    </source>
</evidence>
<dbReference type="SUPFAM" id="SSF55874">
    <property type="entry name" value="ATPase domain of HSP90 chaperone/DNA topoisomerase II/histidine kinase"/>
    <property type="match status" value="1"/>
</dbReference>
<dbReference type="PROSITE" id="PS50110">
    <property type="entry name" value="RESPONSE_REGULATORY"/>
    <property type="match status" value="1"/>
</dbReference>
<name>I9KFB1_BACFG</name>
<dbReference type="InterPro" id="IPR001789">
    <property type="entry name" value="Sig_transdc_resp-reg_receiver"/>
</dbReference>
<dbReference type="SMART" id="SM00388">
    <property type="entry name" value="HisKA"/>
    <property type="match status" value="1"/>
</dbReference>
<dbReference type="InterPro" id="IPR035965">
    <property type="entry name" value="PAS-like_dom_sf"/>
</dbReference>
<dbReference type="PANTHER" id="PTHR43711">
    <property type="entry name" value="TWO-COMPONENT HISTIDINE KINASE"/>
    <property type="match status" value="1"/>
</dbReference>
<keyword evidence="6" id="KW-0902">Two-component regulatory system</keyword>
<dbReference type="SUPFAM" id="SSF47384">
    <property type="entry name" value="Homodimeric domain of signal transducing histidine kinase"/>
    <property type="match status" value="1"/>
</dbReference>
<dbReference type="InterPro" id="IPR004358">
    <property type="entry name" value="Sig_transdc_His_kin-like_C"/>
</dbReference>
<dbReference type="PRINTS" id="PR00344">
    <property type="entry name" value="BCTRLSENSOR"/>
</dbReference>
<comment type="caution">
    <text evidence="12">The sequence shown here is derived from an EMBL/GenBank/DDBJ whole genome shotgun (WGS) entry which is preliminary data.</text>
</comment>
<evidence type="ECO:0000256" key="7">
    <source>
        <dbReference type="ARBA" id="ARBA00023136"/>
    </source>
</evidence>
<dbReference type="InterPro" id="IPR000014">
    <property type="entry name" value="PAS"/>
</dbReference>
<evidence type="ECO:0000256" key="9">
    <source>
        <dbReference type="SAM" id="MobiDB-lite"/>
    </source>
</evidence>
<dbReference type="Proteomes" id="UP000003917">
    <property type="component" value="Unassembled WGS sequence"/>
</dbReference>
<dbReference type="PANTHER" id="PTHR43711:SF31">
    <property type="entry name" value="HISTIDINE KINASE"/>
    <property type="match status" value="1"/>
</dbReference>
<dbReference type="HOGENOM" id="CLU_000445_114_42_10"/>
<dbReference type="SUPFAM" id="SSF55785">
    <property type="entry name" value="PYP-like sensor domain (PAS domain)"/>
    <property type="match status" value="3"/>
</dbReference>
<dbReference type="FunFam" id="1.10.287.130:FF:000001">
    <property type="entry name" value="Two-component sensor histidine kinase"/>
    <property type="match status" value="1"/>
</dbReference>
<dbReference type="RefSeq" id="WP_005800169.1">
    <property type="nucleotide sequence ID" value="NZ_JH724193.1"/>
</dbReference>
<dbReference type="EMBL" id="AGXP01000023">
    <property type="protein sequence ID" value="EIY98679.1"/>
    <property type="molecule type" value="Genomic_DNA"/>
</dbReference>
<dbReference type="Pfam" id="PF00072">
    <property type="entry name" value="Response_reg"/>
    <property type="match status" value="1"/>
</dbReference>
<evidence type="ECO:0000256" key="3">
    <source>
        <dbReference type="ARBA" id="ARBA00022553"/>
    </source>
</evidence>